<keyword evidence="3 7" id="KW-0547">Nucleotide-binding</keyword>
<dbReference type="GO" id="GO:0005634">
    <property type="term" value="C:nucleus"/>
    <property type="evidence" value="ECO:0000318"/>
    <property type="project" value="GO_Central"/>
</dbReference>
<keyword evidence="4 7" id="KW-0833">Ubl conjugation pathway</keyword>
<evidence type="ECO:0000256" key="5">
    <source>
        <dbReference type="ARBA" id="ARBA00022840"/>
    </source>
</evidence>
<sequence length="142" mass="15923">QELADLTKNPMSNVSIGPKSEDNLMNWEGIVTGPANSPFAQGIFKITIDFPVDYPFKPPQIKFATKVYHPNIDHDGTICLGLIKTDAWKPSTKLSEVLMAVVQILTEPNPEDPLVPAIAEQFRQDYAQYTKTALEWTRKHAQ</sequence>
<dbReference type="EMBL" id="GL882879">
    <property type="protein sequence ID" value="EGF83156.1"/>
    <property type="molecule type" value="Genomic_DNA"/>
</dbReference>
<dbReference type="SUPFAM" id="SSF54495">
    <property type="entry name" value="UBC-like"/>
    <property type="match status" value="1"/>
</dbReference>
<dbReference type="InterPro" id="IPR023313">
    <property type="entry name" value="UBQ-conjugating_AS"/>
</dbReference>
<feature type="active site" description="Glycyl thioester intermediate" evidence="6">
    <location>
        <position position="79"/>
    </location>
</feature>
<dbReference type="Pfam" id="PF00179">
    <property type="entry name" value="UQ_con"/>
    <property type="match status" value="1"/>
</dbReference>
<dbReference type="SMART" id="SM00212">
    <property type="entry name" value="UBCc"/>
    <property type="match status" value="1"/>
</dbReference>
<dbReference type="GO" id="GO:0005524">
    <property type="term" value="F:ATP binding"/>
    <property type="evidence" value="ECO:0007669"/>
    <property type="project" value="UniProtKB-UniRule"/>
</dbReference>
<dbReference type="RefSeq" id="XP_006675088.1">
    <property type="nucleotide sequence ID" value="XM_006675025.1"/>
</dbReference>
<reference evidence="9 10" key="1">
    <citation type="submission" date="2009-12" db="EMBL/GenBank/DDBJ databases">
        <title>The draft genome of Batrachochytrium dendrobatidis.</title>
        <authorList>
            <consortium name="US DOE Joint Genome Institute (JGI-PGF)"/>
            <person name="Kuo A."/>
            <person name="Salamov A."/>
            <person name="Schmutz J."/>
            <person name="Lucas S."/>
            <person name="Pitluck S."/>
            <person name="Rosenblum E."/>
            <person name="Stajich J."/>
            <person name="Eisen M."/>
            <person name="Grigoriev I.V."/>
        </authorList>
    </citation>
    <scope>NUCLEOTIDE SEQUENCE [LARGE SCALE GENOMIC DNA]</scope>
    <source>
        <strain evidence="10">JAM81 / FGSC 10211</strain>
    </source>
</reference>
<evidence type="ECO:0000256" key="4">
    <source>
        <dbReference type="ARBA" id="ARBA00022786"/>
    </source>
</evidence>
<dbReference type="Gene3D" id="3.10.110.10">
    <property type="entry name" value="Ubiquitin Conjugating Enzyme"/>
    <property type="match status" value="1"/>
</dbReference>
<evidence type="ECO:0000256" key="6">
    <source>
        <dbReference type="PROSITE-ProRule" id="PRU10133"/>
    </source>
</evidence>
<evidence type="ECO:0000259" key="8">
    <source>
        <dbReference type="PROSITE" id="PS50127"/>
    </source>
</evidence>
<dbReference type="PROSITE" id="PS00183">
    <property type="entry name" value="UBC_1"/>
    <property type="match status" value="1"/>
</dbReference>
<organism evidence="9 10">
    <name type="scientific">Batrachochytrium dendrobatidis (strain JAM81 / FGSC 10211)</name>
    <name type="common">Frog chytrid fungus</name>
    <dbReference type="NCBI Taxonomy" id="684364"/>
    <lineage>
        <taxon>Eukaryota</taxon>
        <taxon>Fungi</taxon>
        <taxon>Fungi incertae sedis</taxon>
        <taxon>Chytridiomycota</taxon>
        <taxon>Chytridiomycota incertae sedis</taxon>
        <taxon>Chytridiomycetes</taxon>
        <taxon>Rhizophydiales</taxon>
        <taxon>Rhizophydiales incertae sedis</taxon>
        <taxon>Batrachochytrium</taxon>
    </lineage>
</organism>
<keyword evidence="2" id="KW-0808">Transferase</keyword>
<dbReference type="GO" id="GO:0061631">
    <property type="term" value="F:ubiquitin conjugating enzyme activity"/>
    <property type="evidence" value="ECO:0000318"/>
    <property type="project" value="GO_Central"/>
</dbReference>
<dbReference type="GO" id="GO:0006511">
    <property type="term" value="P:ubiquitin-dependent protein catabolic process"/>
    <property type="evidence" value="ECO:0000318"/>
    <property type="project" value="GO_Central"/>
</dbReference>
<feature type="non-terminal residue" evidence="9">
    <location>
        <position position="1"/>
    </location>
</feature>
<gene>
    <name evidence="9" type="ORF">BATDEDRAFT_9165</name>
</gene>
<dbReference type="GO" id="GO:0000209">
    <property type="term" value="P:protein polyubiquitination"/>
    <property type="evidence" value="ECO:0000318"/>
    <property type="project" value="GO_Central"/>
</dbReference>
<evidence type="ECO:0000256" key="1">
    <source>
        <dbReference type="ARBA" id="ARBA00012486"/>
    </source>
</evidence>
<name>F4NU25_BATDJ</name>
<dbReference type="GeneID" id="18244339"/>
<accession>F4NU25</accession>
<dbReference type="HOGENOM" id="CLU_030988_13_3_1"/>
<dbReference type="OrthoDB" id="9978460at2759"/>
<dbReference type="AlphaFoldDB" id="F4NU25"/>
<dbReference type="EC" id="2.3.2.23" evidence="1"/>
<evidence type="ECO:0000313" key="10">
    <source>
        <dbReference type="Proteomes" id="UP000007241"/>
    </source>
</evidence>
<evidence type="ECO:0000256" key="7">
    <source>
        <dbReference type="RuleBase" id="RU362109"/>
    </source>
</evidence>
<dbReference type="InParanoid" id="F4NU25"/>
<evidence type="ECO:0000256" key="2">
    <source>
        <dbReference type="ARBA" id="ARBA00022679"/>
    </source>
</evidence>
<dbReference type="OMA" id="ADLHTWH"/>
<evidence type="ECO:0000256" key="3">
    <source>
        <dbReference type="ARBA" id="ARBA00022741"/>
    </source>
</evidence>
<dbReference type="InterPro" id="IPR000608">
    <property type="entry name" value="UBC"/>
</dbReference>
<dbReference type="InterPro" id="IPR016135">
    <property type="entry name" value="UBQ-conjugating_enzyme/RWD"/>
</dbReference>
<dbReference type="Proteomes" id="UP000007241">
    <property type="component" value="Unassembled WGS sequence"/>
</dbReference>
<protein>
    <recommendedName>
        <fullName evidence="1">E2 ubiquitin-conjugating enzyme</fullName>
        <ecNumber evidence="1">2.3.2.23</ecNumber>
    </recommendedName>
</protein>
<keyword evidence="5 7" id="KW-0067">ATP-binding</keyword>
<proteinExistence type="inferred from homology"/>
<dbReference type="PROSITE" id="PS50127">
    <property type="entry name" value="UBC_2"/>
    <property type="match status" value="1"/>
</dbReference>
<evidence type="ECO:0000313" key="9">
    <source>
        <dbReference type="EMBL" id="EGF83156.1"/>
    </source>
</evidence>
<dbReference type="PANTHER" id="PTHR24068">
    <property type="entry name" value="UBIQUITIN-CONJUGATING ENZYME E2"/>
    <property type="match status" value="1"/>
</dbReference>
<keyword evidence="10" id="KW-1185">Reference proteome</keyword>
<feature type="domain" description="UBC core" evidence="8">
    <location>
        <begin position="1"/>
        <end position="142"/>
    </location>
</feature>
<dbReference type="FunFam" id="3.10.110.10:FF:000060">
    <property type="entry name" value="Ubiquitin conjugating enzyme (UbcB)"/>
    <property type="match status" value="1"/>
</dbReference>
<comment type="similarity">
    <text evidence="7">Belongs to the ubiquitin-conjugating enzyme family.</text>
</comment>
<dbReference type="STRING" id="684364.F4NU25"/>